<accession>A0ABU3FM41</accession>
<reference evidence="1 2" key="1">
    <citation type="submission" date="2023-03" db="EMBL/GenBank/DDBJ databases">
        <authorList>
            <person name="Shen W."/>
            <person name="Cai J."/>
        </authorList>
    </citation>
    <scope>NUCLEOTIDE SEQUENCE [LARGE SCALE GENOMIC DNA]</scope>
    <source>
        <strain evidence="1 2">B101</strain>
    </source>
</reference>
<dbReference type="Proteomes" id="UP001265301">
    <property type="component" value="Unassembled WGS sequence"/>
</dbReference>
<sequence length="48" mass="5269">MTEKADVDPRAFSNASREEIEKHEGHAFYSVKAVKPAVSCLASFVSLD</sequence>
<keyword evidence="2" id="KW-1185">Reference proteome</keyword>
<comment type="caution">
    <text evidence="1">The sequence shown here is derived from an EMBL/GenBank/DDBJ whole genome shotgun (WGS) entry which is preliminary data.</text>
</comment>
<proteinExistence type="predicted"/>
<name>A0ABU3FM41_9ENTE</name>
<organism evidence="1 2">
    <name type="scientific">Enterococcus viikkiensis</name>
    <dbReference type="NCBI Taxonomy" id="930854"/>
    <lineage>
        <taxon>Bacteria</taxon>
        <taxon>Bacillati</taxon>
        <taxon>Bacillota</taxon>
        <taxon>Bacilli</taxon>
        <taxon>Lactobacillales</taxon>
        <taxon>Enterococcaceae</taxon>
        <taxon>Enterococcus</taxon>
    </lineage>
</organism>
<evidence type="ECO:0000313" key="1">
    <source>
        <dbReference type="EMBL" id="MDT2827042.1"/>
    </source>
</evidence>
<evidence type="ECO:0000313" key="2">
    <source>
        <dbReference type="Proteomes" id="UP001265301"/>
    </source>
</evidence>
<dbReference type="EMBL" id="JARQBN010000001">
    <property type="protein sequence ID" value="MDT2827042.1"/>
    <property type="molecule type" value="Genomic_DNA"/>
</dbReference>
<gene>
    <name evidence="1" type="ORF">P7H59_01100</name>
</gene>
<dbReference type="RefSeq" id="WP_311818277.1">
    <property type="nucleotide sequence ID" value="NZ_JARQBN010000001.1"/>
</dbReference>
<protein>
    <submittedName>
        <fullName evidence="1">Uncharacterized protein</fullName>
    </submittedName>
</protein>